<organism evidence="3 4">
    <name type="scientific">Candidatus Neomicrothrix subdominans</name>
    <dbReference type="NCBI Taxonomy" id="2954438"/>
    <lineage>
        <taxon>Bacteria</taxon>
        <taxon>Bacillati</taxon>
        <taxon>Actinomycetota</taxon>
        <taxon>Acidimicrobiia</taxon>
        <taxon>Acidimicrobiales</taxon>
        <taxon>Microthrixaceae</taxon>
        <taxon>Candidatus Neomicrothrix</taxon>
    </lineage>
</organism>
<evidence type="ECO:0000259" key="2">
    <source>
        <dbReference type="PROSITE" id="PS51186"/>
    </source>
</evidence>
<dbReference type="SUPFAM" id="SSF55729">
    <property type="entry name" value="Acyl-CoA N-acyltransferases (Nat)"/>
    <property type="match status" value="1"/>
</dbReference>
<accession>A0A936TEN3</accession>
<proteinExistence type="predicted"/>
<dbReference type="Proteomes" id="UP000727993">
    <property type="component" value="Unassembled WGS sequence"/>
</dbReference>
<name>A0A936TEN3_9ACTN</name>
<evidence type="ECO:0000313" key="3">
    <source>
        <dbReference type="EMBL" id="MBK9296879.1"/>
    </source>
</evidence>
<dbReference type="PROSITE" id="PS51186">
    <property type="entry name" value="GNAT"/>
    <property type="match status" value="1"/>
</dbReference>
<dbReference type="Pfam" id="PF00583">
    <property type="entry name" value="Acetyltransf_1"/>
    <property type="match status" value="1"/>
</dbReference>
<dbReference type="AlphaFoldDB" id="A0A936TEN3"/>
<dbReference type="PANTHER" id="PTHR13947">
    <property type="entry name" value="GNAT FAMILY N-ACETYLTRANSFERASE"/>
    <property type="match status" value="1"/>
</dbReference>
<dbReference type="InterPro" id="IPR050769">
    <property type="entry name" value="NAT_camello-type"/>
</dbReference>
<evidence type="ECO:0000256" key="1">
    <source>
        <dbReference type="ARBA" id="ARBA00022679"/>
    </source>
</evidence>
<dbReference type="InterPro" id="IPR000182">
    <property type="entry name" value="GNAT_dom"/>
</dbReference>
<keyword evidence="1" id="KW-0808">Transferase</keyword>
<feature type="domain" description="N-acetyltransferase" evidence="2">
    <location>
        <begin position="8"/>
        <end position="166"/>
    </location>
</feature>
<evidence type="ECO:0000313" key="4">
    <source>
        <dbReference type="Proteomes" id="UP000727993"/>
    </source>
</evidence>
<dbReference type="EMBL" id="JADJZA010000006">
    <property type="protein sequence ID" value="MBK9296879.1"/>
    <property type="molecule type" value="Genomic_DNA"/>
</dbReference>
<dbReference type="PANTHER" id="PTHR13947:SF37">
    <property type="entry name" value="LD18367P"/>
    <property type="match status" value="1"/>
</dbReference>
<reference evidence="3 4" key="1">
    <citation type="submission" date="2020-10" db="EMBL/GenBank/DDBJ databases">
        <title>Connecting structure to function with the recovery of over 1000 high-quality activated sludge metagenome-assembled genomes encoding full-length rRNA genes using long-read sequencing.</title>
        <authorList>
            <person name="Singleton C.M."/>
            <person name="Petriglieri F."/>
            <person name="Kristensen J.M."/>
            <person name="Kirkegaard R.H."/>
            <person name="Michaelsen T.Y."/>
            <person name="Andersen M.H."/>
            <person name="Karst S.M."/>
            <person name="Dueholm M.S."/>
            <person name="Nielsen P.H."/>
            <person name="Albertsen M."/>
        </authorList>
    </citation>
    <scope>NUCLEOTIDE SEQUENCE [LARGE SCALE GENOMIC DNA]</scope>
    <source>
        <strain evidence="3">Lyne_18-Q3-R50-59_MAXAC.006</strain>
    </source>
</reference>
<comment type="caution">
    <text evidence="3">The sequence shown here is derived from an EMBL/GenBank/DDBJ whole genome shotgun (WGS) entry which is preliminary data.</text>
</comment>
<dbReference type="GO" id="GO:0008080">
    <property type="term" value="F:N-acetyltransferase activity"/>
    <property type="evidence" value="ECO:0007669"/>
    <property type="project" value="InterPro"/>
</dbReference>
<dbReference type="InterPro" id="IPR016181">
    <property type="entry name" value="Acyl_CoA_acyltransferase"/>
</dbReference>
<protein>
    <submittedName>
        <fullName evidence="3">GNAT family N-acetyltransferase</fullName>
    </submittedName>
</protein>
<gene>
    <name evidence="3" type="ORF">IPN02_08590</name>
</gene>
<dbReference type="CDD" id="cd04301">
    <property type="entry name" value="NAT_SF"/>
    <property type="match status" value="1"/>
</dbReference>
<sequence length="166" mass="18155">MNSAAAPVIVELVGAEQWERVKALRLASLRQDPQAFFKLLSEEIDLAEAEWRSRLASANTWVAVLDGGDVGLVTSSPDWDDPNAAHLSGLWVDRSARRCGAAQALSGAVVSHARDTGFRRVVLWVASANAGADRLYAGLGFTRTGRTDTFQPPRDTYTEWELELML</sequence>
<dbReference type="Gene3D" id="3.40.630.30">
    <property type="match status" value="1"/>
</dbReference>